<evidence type="ECO:0000259" key="9">
    <source>
        <dbReference type="Pfam" id="PF22638"/>
    </source>
</evidence>
<keyword evidence="10" id="KW-0282">Flagellum</keyword>
<keyword evidence="10" id="KW-0969">Cilium</keyword>
<evidence type="ECO:0000256" key="3">
    <source>
        <dbReference type="ARBA" id="ARBA00009677"/>
    </source>
</evidence>
<sequence length="486" mass="50204">MSISAAISNAVSGLTAASRGTEIVSTNIANAQTEGYARRELDLSSRIYERGGGVSIDGVSRMINASLLADNRLARAQLGASDTIAAFHASREDAIGTATDASSLGSLLTAFDTALASAAARPDSEVRLTAVLDAAQTLAGKINRIADGVQSARTDAERSIANDVSRLNSAFEQVASLNKQIASLTAQGKDAASLMDSRQAVIDRIAEIVPIQQVARDHGQIALFTTGGAVLLDGTTPAQIGFASAGPINANMSLAAGTLSNLTFNGKELTSFQQAAMFSGGTLGANFAVRDELAPMYQEQIDAYAHELYDRISDPAIDATLAIGGPGLFTDDQGAFLPTNEPGFANRLAVSALVDPASGGQLWRIRAGINATGAGDAGESALLNNLSSALSASRSPSSGSLSNSLRTLHSLTSELSSSAASNRIHSGATALQNNAHHESLKTALLADGVDTDKEMETLLALEHAYAANAKVFQTANDMLDTILRLT</sequence>
<evidence type="ECO:0000256" key="4">
    <source>
        <dbReference type="ARBA" id="ARBA00016244"/>
    </source>
</evidence>
<feature type="domain" description="Flagellar basal body rod protein N-terminal" evidence="7">
    <location>
        <begin position="8"/>
        <end position="36"/>
    </location>
</feature>
<reference evidence="10 11" key="1">
    <citation type="submission" date="2018-07" db="EMBL/GenBank/DDBJ databases">
        <title>Genomic Encyclopedia of Type Strains, Phase III (KMG-III): the genomes of soil and plant-associated and newly described type strains.</title>
        <authorList>
            <person name="Whitman W."/>
        </authorList>
    </citation>
    <scope>NUCLEOTIDE SEQUENCE [LARGE SCALE GENOMIC DNA]</scope>
    <source>
        <strain evidence="10 11">CECT 8525</strain>
    </source>
</reference>
<accession>A0A368YX96</accession>
<evidence type="ECO:0000259" key="8">
    <source>
        <dbReference type="Pfam" id="PF06429"/>
    </source>
</evidence>
<dbReference type="GO" id="GO:0005576">
    <property type="term" value="C:extracellular region"/>
    <property type="evidence" value="ECO:0007669"/>
    <property type="project" value="UniProtKB-SubCell"/>
</dbReference>
<dbReference type="AlphaFoldDB" id="A0A368YX96"/>
<evidence type="ECO:0000256" key="6">
    <source>
        <dbReference type="ARBA" id="ARBA00023143"/>
    </source>
</evidence>
<dbReference type="Pfam" id="PF22638">
    <property type="entry name" value="FlgK_D1"/>
    <property type="match status" value="1"/>
</dbReference>
<dbReference type="GO" id="GO:0009425">
    <property type="term" value="C:bacterial-type flagellum basal body"/>
    <property type="evidence" value="ECO:0007669"/>
    <property type="project" value="UniProtKB-SubCell"/>
</dbReference>
<organism evidence="10 11">
    <name type="scientific">Paracoccus lutimaris</name>
    <dbReference type="NCBI Taxonomy" id="1490030"/>
    <lineage>
        <taxon>Bacteria</taxon>
        <taxon>Pseudomonadati</taxon>
        <taxon>Pseudomonadota</taxon>
        <taxon>Alphaproteobacteria</taxon>
        <taxon>Rhodobacterales</taxon>
        <taxon>Paracoccaceae</taxon>
        <taxon>Paracoccus</taxon>
    </lineage>
</organism>
<dbReference type="EMBL" id="QPJL01000011">
    <property type="protein sequence ID" value="RCW82814.1"/>
    <property type="molecule type" value="Genomic_DNA"/>
</dbReference>
<dbReference type="GO" id="GO:0044780">
    <property type="term" value="P:bacterial-type flagellum assembly"/>
    <property type="evidence" value="ECO:0007669"/>
    <property type="project" value="InterPro"/>
</dbReference>
<comment type="subcellular location">
    <subcellularLocation>
        <location evidence="1">Bacterial flagellum basal body</location>
    </subcellularLocation>
    <subcellularLocation>
        <location evidence="2">Secreted</location>
    </subcellularLocation>
</comment>
<comment type="similarity">
    <text evidence="3">Belongs to the flagella basal body rod proteins family.</text>
</comment>
<dbReference type="Pfam" id="PF00460">
    <property type="entry name" value="Flg_bb_rod"/>
    <property type="match status" value="1"/>
</dbReference>
<dbReference type="InterPro" id="IPR001444">
    <property type="entry name" value="Flag_bb_rod_N"/>
</dbReference>
<dbReference type="GO" id="GO:0009424">
    <property type="term" value="C:bacterial-type flagellum hook"/>
    <property type="evidence" value="ECO:0007669"/>
    <property type="project" value="InterPro"/>
</dbReference>
<dbReference type="SUPFAM" id="SSF64518">
    <property type="entry name" value="Phase 1 flagellin"/>
    <property type="match status" value="1"/>
</dbReference>
<evidence type="ECO:0000259" key="7">
    <source>
        <dbReference type="Pfam" id="PF00460"/>
    </source>
</evidence>
<evidence type="ECO:0000256" key="2">
    <source>
        <dbReference type="ARBA" id="ARBA00004613"/>
    </source>
</evidence>
<dbReference type="NCBIfam" id="TIGR02492">
    <property type="entry name" value="flgK_ends"/>
    <property type="match status" value="1"/>
</dbReference>
<dbReference type="GO" id="GO:0005198">
    <property type="term" value="F:structural molecule activity"/>
    <property type="evidence" value="ECO:0007669"/>
    <property type="project" value="InterPro"/>
</dbReference>
<dbReference type="PANTHER" id="PTHR30033">
    <property type="entry name" value="FLAGELLAR HOOK-ASSOCIATED PROTEIN 1"/>
    <property type="match status" value="1"/>
</dbReference>
<name>A0A368YX96_9RHOB</name>
<proteinExistence type="inferred from homology"/>
<dbReference type="PANTHER" id="PTHR30033:SF1">
    <property type="entry name" value="FLAGELLAR HOOK-ASSOCIATED PROTEIN 1"/>
    <property type="match status" value="1"/>
</dbReference>
<evidence type="ECO:0000313" key="10">
    <source>
        <dbReference type="EMBL" id="RCW82814.1"/>
    </source>
</evidence>
<keyword evidence="11" id="KW-1185">Reference proteome</keyword>
<dbReference type="InterPro" id="IPR053927">
    <property type="entry name" value="FlgK_helical"/>
</dbReference>
<evidence type="ECO:0000313" key="11">
    <source>
        <dbReference type="Proteomes" id="UP000253345"/>
    </source>
</evidence>
<dbReference type="InterPro" id="IPR010930">
    <property type="entry name" value="Flg_bb/hook_C_dom"/>
</dbReference>
<keyword evidence="6" id="KW-0975">Bacterial flagellum</keyword>
<feature type="domain" description="Flagellar basal-body/hook protein C-terminal" evidence="8">
    <location>
        <begin position="448"/>
        <end position="485"/>
    </location>
</feature>
<keyword evidence="10" id="KW-0966">Cell projection</keyword>
<evidence type="ECO:0000256" key="1">
    <source>
        <dbReference type="ARBA" id="ARBA00004117"/>
    </source>
</evidence>
<feature type="domain" description="Flagellar hook-associated protein FlgK helical" evidence="9">
    <location>
        <begin position="99"/>
        <end position="312"/>
    </location>
</feature>
<dbReference type="Proteomes" id="UP000253345">
    <property type="component" value="Unassembled WGS sequence"/>
</dbReference>
<keyword evidence="5" id="KW-0964">Secreted</keyword>
<dbReference type="Pfam" id="PF06429">
    <property type="entry name" value="Flg_bbr_C"/>
    <property type="match status" value="1"/>
</dbReference>
<dbReference type="RefSeq" id="WP_114349498.1">
    <property type="nucleotide sequence ID" value="NZ_QPJL01000011.1"/>
</dbReference>
<dbReference type="InterPro" id="IPR002371">
    <property type="entry name" value="FlgK"/>
</dbReference>
<gene>
    <name evidence="10" type="ORF">DFP89_11118</name>
</gene>
<comment type="caution">
    <text evidence="10">The sequence shown here is derived from an EMBL/GenBank/DDBJ whole genome shotgun (WGS) entry which is preliminary data.</text>
</comment>
<protein>
    <recommendedName>
        <fullName evidence="4">Flagellar hook-associated protein 1</fullName>
    </recommendedName>
</protein>
<evidence type="ECO:0000256" key="5">
    <source>
        <dbReference type="ARBA" id="ARBA00022525"/>
    </source>
</evidence>
<dbReference type="OrthoDB" id="7181295at2"/>